<feature type="domain" description="CRIB" evidence="2">
    <location>
        <begin position="18"/>
        <end position="31"/>
    </location>
</feature>
<feature type="compositionally biased region" description="Polar residues" evidence="1">
    <location>
        <begin position="221"/>
        <end position="237"/>
    </location>
</feature>
<feature type="compositionally biased region" description="Pro residues" evidence="1">
    <location>
        <begin position="332"/>
        <end position="354"/>
    </location>
</feature>
<proteinExistence type="predicted"/>
<organism evidence="3 4">
    <name type="scientific">Folsomia candida</name>
    <name type="common">Springtail</name>
    <dbReference type="NCBI Taxonomy" id="158441"/>
    <lineage>
        <taxon>Eukaryota</taxon>
        <taxon>Metazoa</taxon>
        <taxon>Ecdysozoa</taxon>
        <taxon>Arthropoda</taxon>
        <taxon>Hexapoda</taxon>
        <taxon>Collembola</taxon>
        <taxon>Entomobryomorpha</taxon>
        <taxon>Isotomoidea</taxon>
        <taxon>Isotomidae</taxon>
        <taxon>Proisotominae</taxon>
        <taxon>Folsomia</taxon>
    </lineage>
</organism>
<dbReference type="Gene3D" id="3.90.810.10">
    <property type="entry name" value="CRIB domain"/>
    <property type="match status" value="1"/>
</dbReference>
<evidence type="ECO:0000259" key="2">
    <source>
        <dbReference type="PROSITE" id="PS50108"/>
    </source>
</evidence>
<dbReference type="InterPro" id="IPR000095">
    <property type="entry name" value="CRIB_dom"/>
</dbReference>
<keyword evidence="4" id="KW-1185">Reference proteome</keyword>
<comment type="caution">
    <text evidence="3">The sequence shown here is derived from an EMBL/GenBank/DDBJ whole genome shotgun (WGS) entry which is preliminary data.</text>
</comment>
<feature type="compositionally biased region" description="Basic and acidic residues" evidence="1">
    <location>
        <begin position="149"/>
        <end position="163"/>
    </location>
</feature>
<accession>A0A226EZR4</accession>
<feature type="region of interest" description="Disordered" evidence="1">
    <location>
        <begin position="1"/>
        <end position="20"/>
    </location>
</feature>
<feature type="compositionally biased region" description="Pro residues" evidence="1">
    <location>
        <begin position="264"/>
        <end position="286"/>
    </location>
</feature>
<evidence type="ECO:0000256" key="1">
    <source>
        <dbReference type="SAM" id="MobiDB-lite"/>
    </source>
</evidence>
<feature type="region of interest" description="Disordered" evidence="1">
    <location>
        <begin position="182"/>
        <end position="355"/>
    </location>
</feature>
<feature type="region of interest" description="Disordered" evidence="1">
    <location>
        <begin position="144"/>
        <end position="164"/>
    </location>
</feature>
<gene>
    <name evidence="3" type="ORF">Fcan01_02738</name>
</gene>
<dbReference type="AlphaFoldDB" id="A0A226EZR4"/>
<dbReference type="OMA" id="NFVHVQH"/>
<evidence type="ECO:0000313" key="4">
    <source>
        <dbReference type="Proteomes" id="UP000198287"/>
    </source>
</evidence>
<feature type="compositionally biased region" description="Polar residues" evidence="1">
    <location>
        <begin position="246"/>
        <end position="256"/>
    </location>
</feature>
<dbReference type="Proteomes" id="UP000198287">
    <property type="component" value="Unassembled WGS sequence"/>
</dbReference>
<evidence type="ECO:0000313" key="3">
    <source>
        <dbReference type="EMBL" id="OXA63062.1"/>
    </source>
</evidence>
<reference evidence="3 4" key="1">
    <citation type="submission" date="2015-12" db="EMBL/GenBank/DDBJ databases">
        <title>The genome of Folsomia candida.</title>
        <authorList>
            <person name="Faddeeva A."/>
            <person name="Derks M.F."/>
            <person name="Anvar Y."/>
            <person name="Smit S."/>
            <person name="Van Straalen N."/>
            <person name="Roelofs D."/>
        </authorList>
    </citation>
    <scope>NUCLEOTIDE SEQUENCE [LARGE SCALE GENOMIC DNA]</scope>
    <source>
        <strain evidence="3 4">VU population</strain>
        <tissue evidence="3">Whole body</tissue>
    </source>
</reference>
<dbReference type="InterPro" id="IPR036936">
    <property type="entry name" value="CRIB_dom_sf"/>
</dbReference>
<protein>
    <recommendedName>
        <fullName evidence="2">CRIB domain-containing protein</fullName>
    </recommendedName>
</protein>
<dbReference type="PROSITE" id="PS50108">
    <property type="entry name" value="CRIB"/>
    <property type="match status" value="1"/>
</dbReference>
<feature type="compositionally biased region" description="Basic and acidic residues" evidence="1">
    <location>
        <begin position="1"/>
        <end position="18"/>
    </location>
</feature>
<feature type="compositionally biased region" description="Low complexity" evidence="1">
    <location>
        <begin position="182"/>
        <end position="192"/>
    </location>
</feature>
<name>A0A226EZR4_FOLCA</name>
<dbReference type="EMBL" id="LNIX01000001">
    <property type="protein sequence ID" value="OXA63062.1"/>
    <property type="molecule type" value="Genomic_DNA"/>
</dbReference>
<feature type="compositionally biased region" description="Pro residues" evidence="1">
    <location>
        <begin position="193"/>
        <end position="205"/>
    </location>
</feature>
<sequence length="549" mass="60011">MDKRAKKPERPKLRKEDIGTPVNFVHVQHVGFGGGGGGKSISQSACTSPTFENMDPFFAQQNFRTSGNSFNPGKENRFSNGPTALPYGSMSNLSILSSTYDNRNHPGGSSAKFAGVSKQKSAKYSFSGSLLNLSFFPFSSKSSSVAQQERSRGSKSEHCDTNIRTKRLSLGVGFSSGPGPVSSIHYLPSRPLTGPPCTPPLPPQPEQDATTTRPHVRRRSSSFNGESDFPTGSQMTREQLPFPPSLTLNRHLQNTNKKQKMGFLPPPLPYSPPLSPNYDELPPPPDMSFDTNNSAPSEGLLESPSYEEVNLPPPMSHIVPRKMSLTRHAEFPLPPPPASPPSTPPPLPTSPPPIANANRVGYKFHPLKSKLIRVNAPTLPPLSVPLVRPKNQSPGTPSTWPLEPGVPQLCGQNLQDGSGRITKNSPSEELNLSIEELLNQKACSSTYNGTYIDSSHVEPLSKLFQCRLSHDQWPIMMNKLFSRAKEGVGEEIAKDGEFVKIYNNLLQNTLQLWLKLEGGQTTLENVVAAFEQTQDELLKDDCGDNVTKL</sequence>
<feature type="region of interest" description="Disordered" evidence="1">
    <location>
        <begin position="64"/>
        <end position="83"/>
    </location>
</feature>